<dbReference type="Pfam" id="PF01494">
    <property type="entry name" value="FAD_binding_3"/>
    <property type="match status" value="1"/>
</dbReference>
<evidence type="ECO:0000313" key="4">
    <source>
        <dbReference type="EMBL" id="OLZ52400.1"/>
    </source>
</evidence>
<feature type="domain" description="FAD-binding" evidence="3">
    <location>
        <begin position="5"/>
        <end position="346"/>
    </location>
</feature>
<protein>
    <submittedName>
        <fullName evidence="4">FADH2-dependent halogenase PltA</fullName>
    </submittedName>
</protein>
<keyword evidence="5" id="KW-1185">Reference proteome</keyword>
<dbReference type="GO" id="GO:0016491">
    <property type="term" value="F:oxidoreductase activity"/>
    <property type="evidence" value="ECO:0007669"/>
    <property type="project" value="UniProtKB-KW"/>
</dbReference>
<dbReference type="RefSeq" id="WP_076160438.1">
    <property type="nucleotide sequence ID" value="NZ_JBEZVB010000020.1"/>
</dbReference>
<organism evidence="4 5">
    <name type="scientific">Amycolatopsis coloradensis</name>
    <dbReference type="NCBI Taxonomy" id="76021"/>
    <lineage>
        <taxon>Bacteria</taxon>
        <taxon>Bacillati</taxon>
        <taxon>Actinomycetota</taxon>
        <taxon>Actinomycetes</taxon>
        <taxon>Pseudonocardiales</taxon>
        <taxon>Pseudonocardiaceae</taxon>
        <taxon>Amycolatopsis</taxon>
    </lineage>
</organism>
<dbReference type="SUPFAM" id="SSF51905">
    <property type="entry name" value="FAD/NAD(P)-binding domain"/>
    <property type="match status" value="1"/>
</dbReference>
<sequence length="446" mass="50059">MSTDFDVIIVGGGPAGSTAAAYLAMDGLSVAVFESETFPRQHVGESLVPATTRVMLETGVMAEIDQAGFPKKYGASWTTPGLHSQLNNPALTFDFDGHAEVQFGERDQEGVDRPYTYHVDRAKFDLILLKHAETVGAKVFQGVHVQRADLDDPDHVVVHTKMGRRSVEFSARMLVDASGRQTLMGRQLKTKVPDSVFNQYAIHSWFENLDRRALAASPKEVDNILIHFLPITDTWVWQIPITDTITSVGVVTQKKQFADANVDREKFFWKFIKTRPDLATELKKAEQVRPFKAEGDYSYSMKQVAGDRYVMIGDAARFVDPIFSSGVSIAMNTARLACQEISAAFKADKFDRAQFGEYERLQKLGTRNWYEFISIYYRLNILFGAFVQDPRYRLDVLQLLQGDMYEENPKALAAMREVVTEVEQDPGHVWHPYLGSLRASGAPAAP</sequence>
<evidence type="ECO:0000256" key="2">
    <source>
        <dbReference type="ARBA" id="ARBA00038396"/>
    </source>
</evidence>
<keyword evidence="1" id="KW-0560">Oxidoreductase</keyword>
<comment type="caution">
    <text evidence="4">The sequence shown here is derived from an EMBL/GenBank/DDBJ whole genome shotgun (WGS) entry which is preliminary data.</text>
</comment>
<reference evidence="4 5" key="1">
    <citation type="submission" date="2016-01" db="EMBL/GenBank/DDBJ databases">
        <title>Amycolatopsis coloradensis genome sequencing and assembly.</title>
        <authorList>
            <person name="Mayilraj S."/>
        </authorList>
    </citation>
    <scope>NUCLEOTIDE SEQUENCE [LARGE SCALE GENOMIC DNA]</scope>
    <source>
        <strain evidence="4 5">DSM 44225</strain>
    </source>
</reference>
<proteinExistence type="inferred from homology"/>
<name>A0A1R0KUT8_9PSEU</name>
<dbReference type="InterPro" id="IPR036188">
    <property type="entry name" value="FAD/NAD-bd_sf"/>
</dbReference>
<dbReference type="PANTHER" id="PTHR43747">
    <property type="entry name" value="FAD-BINDING PROTEIN"/>
    <property type="match status" value="1"/>
</dbReference>
<dbReference type="InterPro" id="IPR050816">
    <property type="entry name" value="Flavin-dep_Halogenase_NPB"/>
</dbReference>
<dbReference type="OrthoDB" id="103324at2"/>
<dbReference type="STRING" id="76021.BS329_13840"/>
<dbReference type="EMBL" id="MQUQ01000006">
    <property type="protein sequence ID" value="OLZ52400.1"/>
    <property type="molecule type" value="Genomic_DNA"/>
</dbReference>
<gene>
    <name evidence="4" type="ORF">BS329_13840</name>
</gene>
<evidence type="ECO:0000313" key="5">
    <source>
        <dbReference type="Proteomes" id="UP000187486"/>
    </source>
</evidence>
<dbReference type="PRINTS" id="PR00420">
    <property type="entry name" value="RNGMNOXGNASE"/>
</dbReference>
<dbReference type="InterPro" id="IPR002938">
    <property type="entry name" value="FAD-bd"/>
</dbReference>
<dbReference type="PANTHER" id="PTHR43747:SF5">
    <property type="entry name" value="FAD-BINDING DOMAIN-CONTAINING PROTEIN"/>
    <property type="match status" value="1"/>
</dbReference>
<evidence type="ECO:0000259" key="3">
    <source>
        <dbReference type="Pfam" id="PF01494"/>
    </source>
</evidence>
<dbReference type="Gene3D" id="3.50.50.60">
    <property type="entry name" value="FAD/NAD(P)-binding domain"/>
    <property type="match status" value="1"/>
</dbReference>
<dbReference type="Proteomes" id="UP000187486">
    <property type="component" value="Unassembled WGS sequence"/>
</dbReference>
<dbReference type="AlphaFoldDB" id="A0A1R0KUT8"/>
<evidence type="ECO:0000256" key="1">
    <source>
        <dbReference type="ARBA" id="ARBA00023002"/>
    </source>
</evidence>
<dbReference type="GO" id="GO:0071949">
    <property type="term" value="F:FAD binding"/>
    <property type="evidence" value="ECO:0007669"/>
    <property type="project" value="InterPro"/>
</dbReference>
<comment type="similarity">
    <text evidence="2">Belongs to the flavin-dependent halogenase family. Bacterial tryptophan halogenase subfamily.</text>
</comment>
<accession>A0A1R0KUT8</accession>